<evidence type="ECO:0000313" key="2">
    <source>
        <dbReference type="EMBL" id="MFC3980051.1"/>
    </source>
</evidence>
<feature type="transmembrane region" description="Helical" evidence="1">
    <location>
        <begin position="36"/>
        <end position="55"/>
    </location>
</feature>
<dbReference type="EMBL" id="JBHSBC010000005">
    <property type="protein sequence ID" value="MFC3980051.1"/>
    <property type="molecule type" value="Genomic_DNA"/>
</dbReference>
<gene>
    <name evidence="2" type="ORF">ACFOYY_07960</name>
</gene>
<keyword evidence="1" id="KW-1133">Transmembrane helix</keyword>
<accession>A0ABV8EWR2</accession>
<reference evidence="3" key="1">
    <citation type="journal article" date="2019" name="Int. J. Syst. Evol. Microbiol.">
        <title>The Global Catalogue of Microorganisms (GCM) 10K type strain sequencing project: providing services to taxonomists for standard genome sequencing and annotation.</title>
        <authorList>
            <consortium name="The Broad Institute Genomics Platform"/>
            <consortium name="The Broad Institute Genome Sequencing Center for Infectious Disease"/>
            <person name="Wu L."/>
            <person name="Ma J."/>
        </authorList>
    </citation>
    <scope>NUCLEOTIDE SEQUENCE [LARGE SCALE GENOMIC DNA]</scope>
    <source>
        <strain evidence="3">TBRC 7912</strain>
    </source>
</reference>
<name>A0ABV8EWR2_9ACTN</name>
<feature type="transmembrane region" description="Helical" evidence="1">
    <location>
        <begin position="67"/>
        <end position="87"/>
    </location>
</feature>
<protein>
    <recommendedName>
        <fullName evidence="4">FtsX-like permease family protein</fullName>
    </recommendedName>
</protein>
<feature type="transmembrane region" description="Helical" evidence="1">
    <location>
        <begin position="125"/>
        <end position="146"/>
    </location>
</feature>
<keyword evidence="1" id="KW-0472">Membrane</keyword>
<dbReference type="RefSeq" id="WP_386188963.1">
    <property type="nucleotide sequence ID" value="NZ_JBHSBC010000005.1"/>
</dbReference>
<feature type="transmembrane region" description="Helical" evidence="1">
    <location>
        <begin position="387"/>
        <end position="417"/>
    </location>
</feature>
<feature type="transmembrane region" description="Helical" evidence="1">
    <location>
        <begin position="347"/>
        <end position="366"/>
    </location>
</feature>
<keyword evidence="3" id="KW-1185">Reference proteome</keyword>
<evidence type="ECO:0008006" key="4">
    <source>
        <dbReference type="Google" id="ProtNLM"/>
    </source>
</evidence>
<dbReference type="Proteomes" id="UP001595698">
    <property type="component" value="Unassembled WGS sequence"/>
</dbReference>
<sequence>MLELILVMLMALALGSVRFAVRSTSNGRHTRVSRFYLLRGLALSACAFAVLMYTVWSTHEDQHYDDFGSAMMALLAATSAAVFFAGLGPLIPWLLGSLVRHTVRLPSLMRLAVRDLADNRVRSAAAVVVTMVLTATAAIFMTVAAAETAQERVRYFPQGRPGALLVEVSSAEDVAAVRAAVQRELPGVPMVRSFRAGAWHFIPDVEDLELPDFEAVTPVGVFGEGELLHYLTGDPATPYDENTAVVVTSDDVKADTVTISYGPLEGAGALSSRNVPAIVVRPTDPEVKELFVPAKVIRDLGHQPQPDRLIIDPSVHRTSRAEQERIDRRLGDTATTYVERGFEPSTGWRPIVAVAVVLALGAALFVGRGGPRTTRVLSRLGGGSPRLFAACRVGIGTACGTAVGTVTGCVVGLLLAWPFTAPIEWEPVPRVSFETPWLLIAALPLVLSLLAALIAALAPVPSKEGPSGRRLFGNRNVMAG</sequence>
<comment type="caution">
    <text evidence="2">The sequence shown here is derived from an EMBL/GenBank/DDBJ whole genome shotgun (WGS) entry which is preliminary data.</text>
</comment>
<organism evidence="2 3">
    <name type="scientific">Streptosporangium jomthongense</name>
    <dbReference type="NCBI Taxonomy" id="1193683"/>
    <lineage>
        <taxon>Bacteria</taxon>
        <taxon>Bacillati</taxon>
        <taxon>Actinomycetota</taxon>
        <taxon>Actinomycetes</taxon>
        <taxon>Streptosporangiales</taxon>
        <taxon>Streptosporangiaceae</taxon>
        <taxon>Streptosporangium</taxon>
    </lineage>
</organism>
<evidence type="ECO:0000256" key="1">
    <source>
        <dbReference type="SAM" id="Phobius"/>
    </source>
</evidence>
<proteinExistence type="predicted"/>
<evidence type="ECO:0000313" key="3">
    <source>
        <dbReference type="Proteomes" id="UP001595698"/>
    </source>
</evidence>
<keyword evidence="1" id="KW-0812">Transmembrane</keyword>
<feature type="transmembrane region" description="Helical" evidence="1">
    <location>
        <begin position="437"/>
        <end position="460"/>
    </location>
</feature>